<evidence type="ECO:0000313" key="4">
    <source>
        <dbReference type="Proteomes" id="UP000681041"/>
    </source>
</evidence>
<evidence type="ECO:0000259" key="2">
    <source>
        <dbReference type="Pfam" id="PF01895"/>
    </source>
</evidence>
<dbReference type="RefSeq" id="WP_211532664.1">
    <property type="nucleotide sequence ID" value="NZ_CP058560.1"/>
</dbReference>
<organism evidence="3 4">
    <name type="scientific">Methanobacterium alkalithermotolerans</name>
    <dbReference type="NCBI Taxonomy" id="2731220"/>
    <lineage>
        <taxon>Archaea</taxon>
        <taxon>Methanobacteriati</taxon>
        <taxon>Methanobacteriota</taxon>
        <taxon>Methanomada group</taxon>
        <taxon>Methanobacteria</taxon>
        <taxon>Methanobacteriales</taxon>
        <taxon>Methanobacteriaceae</taxon>
        <taxon>Methanobacterium</taxon>
    </lineage>
</organism>
<dbReference type="OrthoDB" id="7738at2157"/>
<sequence>MFGVILDKKLSSLSGEVLDYGNQTVERIDYSVNSFIDENIIFAREIIEKTSQVNEASYRLEQECLKILGLHQPVGKDLRTGAALLRTAIELERINILAAYISRHAIDLKQKESKLHKPPHLLFMSQNVQGMLKDGMGALINKDIQLLKRCTKNYVTIQDLYNQMFAEYDEETSGLPTTYLMLVGRNLLSMGHHVMGMADRIAYMIVGKQVMHHKVFYNVLMK</sequence>
<dbReference type="Pfam" id="PF01895">
    <property type="entry name" value="PhoU"/>
    <property type="match status" value="1"/>
</dbReference>
<comment type="subunit">
    <text evidence="1">Homodimer.</text>
</comment>
<accession>A0A8T8K547</accession>
<keyword evidence="4" id="KW-1185">Reference proteome</keyword>
<comment type="similarity">
    <text evidence="1">Belongs to the PhoU family.</text>
</comment>
<proteinExistence type="inferred from homology"/>
<keyword evidence="1" id="KW-0963">Cytoplasm</keyword>
<dbReference type="PIRSF" id="PIRSF003107">
    <property type="entry name" value="PhoU"/>
    <property type="match status" value="1"/>
</dbReference>
<dbReference type="InterPro" id="IPR038078">
    <property type="entry name" value="PhoU-like_sf"/>
</dbReference>
<gene>
    <name evidence="3" type="ORF">HYG87_08015</name>
</gene>
<evidence type="ECO:0000313" key="3">
    <source>
        <dbReference type="EMBL" id="QUH23708.1"/>
    </source>
</evidence>
<dbReference type="InterPro" id="IPR028366">
    <property type="entry name" value="PhoU"/>
</dbReference>
<feature type="domain" description="PhoU" evidence="2">
    <location>
        <begin position="19"/>
        <end position="103"/>
    </location>
</feature>
<dbReference type="AlphaFoldDB" id="A0A8T8K547"/>
<dbReference type="Proteomes" id="UP000681041">
    <property type="component" value="Chromosome"/>
</dbReference>
<dbReference type="GO" id="GO:0030643">
    <property type="term" value="P:intracellular phosphate ion homeostasis"/>
    <property type="evidence" value="ECO:0007669"/>
    <property type="project" value="InterPro"/>
</dbReference>
<name>A0A8T8K547_9EURY</name>
<dbReference type="Gene3D" id="1.20.58.220">
    <property type="entry name" value="Phosphate transport system protein phou homolog 2, domain 2"/>
    <property type="match status" value="1"/>
</dbReference>
<dbReference type="GO" id="GO:0006817">
    <property type="term" value="P:phosphate ion transport"/>
    <property type="evidence" value="ECO:0007669"/>
    <property type="project" value="UniProtKB-KW"/>
</dbReference>
<dbReference type="GO" id="GO:0005737">
    <property type="term" value="C:cytoplasm"/>
    <property type="evidence" value="ECO:0007669"/>
    <property type="project" value="UniProtKB-SubCell"/>
</dbReference>
<comment type="function">
    <text evidence="1">Plays a role in the regulation of phosphate uptake.</text>
</comment>
<protein>
    <recommendedName>
        <fullName evidence="1">Phosphate-specific transport system accessory protein PhoU</fullName>
    </recommendedName>
</protein>
<evidence type="ECO:0000256" key="1">
    <source>
        <dbReference type="PIRNR" id="PIRNR003107"/>
    </source>
</evidence>
<dbReference type="EMBL" id="CP058560">
    <property type="protein sequence ID" value="QUH23708.1"/>
    <property type="molecule type" value="Genomic_DNA"/>
</dbReference>
<dbReference type="PANTHER" id="PTHR42930:SF3">
    <property type="entry name" value="PHOSPHATE-SPECIFIC TRANSPORT SYSTEM ACCESSORY PROTEIN PHOU"/>
    <property type="match status" value="1"/>
</dbReference>
<dbReference type="GeneID" id="64820702"/>
<dbReference type="PANTHER" id="PTHR42930">
    <property type="entry name" value="PHOSPHATE-SPECIFIC TRANSPORT SYSTEM ACCESSORY PROTEIN PHOU"/>
    <property type="match status" value="1"/>
</dbReference>
<dbReference type="KEGG" id="meme:HYG87_08015"/>
<comment type="subcellular location">
    <subcellularLocation>
        <location evidence="1">Cytoplasm</location>
    </subcellularLocation>
</comment>
<dbReference type="GO" id="GO:0045936">
    <property type="term" value="P:negative regulation of phosphate metabolic process"/>
    <property type="evidence" value="ECO:0007669"/>
    <property type="project" value="InterPro"/>
</dbReference>
<dbReference type="InterPro" id="IPR026022">
    <property type="entry name" value="PhoU_dom"/>
</dbReference>
<keyword evidence="1" id="KW-0813">Transport</keyword>
<keyword evidence="1" id="KW-0592">Phosphate transport</keyword>
<dbReference type="SUPFAM" id="SSF109755">
    <property type="entry name" value="PhoU-like"/>
    <property type="match status" value="1"/>
</dbReference>
<reference evidence="3" key="1">
    <citation type="submission" date="2020-07" db="EMBL/GenBank/DDBJ databases">
        <title>Methanobacterium. sp. MethCan genome.</title>
        <authorList>
            <person name="Postec A."/>
            <person name="Quemeneur M."/>
        </authorList>
    </citation>
    <scope>NUCLEOTIDE SEQUENCE</scope>
    <source>
        <strain evidence="3">MethCAN</strain>
    </source>
</reference>